<dbReference type="Gene3D" id="3.40.710.10">
    <property type="entry name" value="DD-peptidase/beta-lactamase superfamily"/>
    <property type="match status" value="1"/>
</dbReference>
<evidence type="ECO:0000256" key="9">
    <source>
        <dbReference type="ARBA" id="ARBA00022670"/>
    </source>
</evidence>
<evidence type="ECO:0000256" key="15">
    <source>
        <dbReference type="ARBA" id="ARBA00023136"/>
    </source>
</evidence>
<proteinExistence type="inferred from homology"/>
<keyword evidence="15 25" id="KW-0472">Membrane</keyword>
<keyword evidence="9" id="KW-0645">Protease</keyword>
<evidence type="ECO:0000256" key="12">
    <source>
        <dbReference type="ARBA" id="ARBA00022801"/>
    </source>
</evidence>
<keyword evidence="12" id="KW-0378">Hydrolase</keyword>
<feature type="domain" description="Penicillin-binding protein transpeptidase" evidence="26">
    <location>
        <begin position="432"/>
        <end position="670"/>
    </location>
</feature>
<evidence type="ECO:0000259" key="27">
    <source>
        <dbReference type="Pfam" id="PF00912"/>
    </source>
</evidence>
<comment type="function">
    <text evidence="1 23">Cell wall formation. Synthesis of cross-linked peptidoglycan from the lipid intermediates. The enzyme has a penicillin-insensitive transglycosylase N-terminal domain (formation of linear glycan strands) and a penicillin-sensitive transpeptidase C-terminal domain (cross-linking of the peptide subunits).</text>
</comment>
<evidence type="ECO:0000256" key="16">
    <source>
        <dbReference type="ARBA" id="ARBA00023251"/>
    </source>
</evidence>
<dbReference type="PANTHER" id="PTHR32282">
    <property type="entry name" value="BINDING PROTEIN TRANSPEPTIDASE, PUTATIVE-RELATED"/>
    <property type="match status" value="1"/>
</dbReference>
<keyword evidence="25" id="KW-0812">Transmembrane</keyword>
<sequence length="797" mass="85970">MIEDSPPLAFLTRTRSLARRSWPWLRIPFWIGMGLLVGFVLPYMLVLNKRVQDRFNDLVFAVPTRVYARPLPLAAGVPMTSAALELELTFAGYRHGDRGHLPGSWVKDGSRYTIASRGYAGPAGGELPKRIEVTLGKGEVRSVTDTASGKAMTIAHLDPARIATLYGASQVERRIVHLADVPPLLVSGLQAVEDRDFKHNIGIDFSAIARAAVANLRAGRTVQGASTLTQQLVRNLFLTRERSFTRKINEALMSVLIEMHYSKARILEAYINEVFLGQRGDQAVHGFAAASEFYFGRRLEALRPQEIAMLVGLVKGPSYYDPRRYPERALARRNLVLQEFETTGLLTGAQANTAQAAPLDVIKNGQLPHNRFPAFMQLVREQITSDFDDETLRGGNLSIFTTLDPAAQIYTEQAISSTVKGLGKRGEAVQAAAVVTGAQTGSVLAVVGDKRPGAQGFNRALDARRPIGSTIKPFIYLVALTQPERWNLASLLDDGPISLRQPNGSVWTPQNDDNQSHGMVPMVDALAKSWNLATIHLGLALGLPRIKAFLQSFGLTGVNPSPSLLLGALDLSPLQVTQLYQYLAADGHALPLVAVSGVLDGNGRTIKRYQVQPGDGEYQSAVRLVTWAMQQVALYGTAHSIGDSGLAWLHAAGKTGTSNDLRDSWFAGYTGEHLAVFWMGRDDNKPAGLFGATGGLRAWRELFAKLPTRPLSSAPGSGLEMAWINPATGRRTEPQCNGAQQVPVVAGSLPAEVDGCAWQSVQGLFGIGQPAATDAPGAPAAPPAPAAPSNPADPYRN</sequence>
<dbReference type="InterPro" id="IPR023346">
    <property type="entry name" value="Lysozyme-like_dom_sf"/>
</dbReference>
<dbReference type="Pfam" id="PF00905">
    <property type="entry name" value="Transpeptidase"/>
    <property type="match status" value="1"/>
</dbReference>
<dbReference type="InterPro" id="IPR011813">
    <property type="entry name" value="PBP_1b"/>
</dbReference>
<evidence type="ECO:0000256" key="24">
    <source>
        <dbReference type="SAM" id="MobiDB-lite"/>
    </source>
</evidence>
<name>A0ABN0UQA9_9GAMM</name>
<dbReference type="InterPro" id="IPR050396">
    <property type="entry name" value="Glycosyltr_51/Transpeptidase"/>
</dbReference>
<dbReference type="InterPro" id="IPR028166">
    <property type="entry name" value="UB2H"/>
</dbReference>
<protein>
    <recommendedName>
        <fullName evidence="6 22">Penicillin-binding protein 1B</fullName>
        <shortName evidence="23">PBP-1b</shortName>
        <shortName evidence="23">PBP1b</shortName>
    </recommendedName>
    <alternativeName>
        <fullName evidence="19 23">Murein polymerase</fullName>
    </alternativeName>
</protein>
<evidence type="ECO:0000259" key="26">
    <source>
        <dbReference type="Pfam" id="PF00905"/>
    </source>
</evidence>
<evidence type="ECO:0000259" key="28">
    <source>
        <dbReference type="Pfam" id="PF14814"/>
    </source>
</evidence>
<evidence type="ECO:0000256" key="3">
    <source>
        <dbReference type="ARBA" id="ARBA00004752"/>
    </source>
</evidence>
<feature type="compositionally biased region" description="Pro residues" evidence="24">
    <location>
        <begin position="779"/>
        <end position="788"/>
    </location>
</feature>
<evidence type="ECO:0000256" key="21">
    <source>
        <dbReference type="ARBA" id="ARBA00049902"/>
    </source>
</evidence>
<keyword evidence="14 23" id="KW-0573">Peptidoglycan synthesis</keyword>
<evidence type="ECO:0000256" key="25">
    <source>
        <dbReference type="SAM" id="Phobius"/>
    </source>
</evidence>
<evidence type="ECO:0000256" key="1">
    <source>
        <dbReference type="ARBA" id="ARBA00002624"/>
    </source>
</evidence>
<keyword evidence="30" id="KW-1185">Reference proteome</keyword>
<comment type="caution">
    <text evidence="29">The sequence shown here is derived from an EMBL/GenBank/DDBJ whole genome shotgun (WGS) entry which is preliminary data.</text>
</comment>
<keyword evidence="25" id="KW-1133">Transmembrane helix</keyword>
<accession>A0ABN0UQA9</accession>
<keyword evidence="17" id="KW-0511">Multifunctional enzyme</keyword>
<evidence type="ECO:0000256" key="2">
    <source>
        <dbReference type="ARBA" id="ARBA00004236"/>
    </source>
</evidence>
<dbReference type="InterPro" id="IPR001460">
    <property type="entry name" value="PCN-bd_Tpept"/>
</dbReference>
<evidence type="ECO:0000256" key="4">
    <source>
        <dbReference type="ARBA" id="ARBA00007090"/>
    </source>
</evidence>
<keyword evidence="18 23" id="KW-0961">Cell wall biogenesis/degradation</keyword>
<organism evidence="29 30">
    <name type="scientific">Rhodanobacter caeni</name>
    <dbReference type="NCBI Taxonomy" id="657654"/>
    <lineage>
        <taxon>Bacteria</taxon>
        <taxon>Pseudomonadati</taxon>
        <taxon>Pseudomonadota</taxon>
        <taxon>Gammaproteobacteria</taxon>
        <taxon>Lysobacterales</taxon>
        <taxon>Rhodanobacteraceae</taxon>
        <taxon>Rhodanobacter</taxon>
    </lineage>
</organism>
<evidence type="ECO:0000256" key="23">
    <source>
        <dbReference type="PIRNR" id="PIRNR002799"/>
    </source>
</evidence>
<dbReference type="Gene3D" id="3.30.2060.10">
    <property type="entry name" value="Penicillin-binding protein 1b domain"/>
    <property type="match status" value="1"/>
</dbReference>
<comment type="subcellular location">
    <subcellularLocation>
        <location evidence="2">Cell membrane</location>
    </subcellularLocation>
</comment>
<evidence type="ECO:0000313" key="30">
    <source>
        <dbReference type="Proteomes" id="UP001500657"/>
    </source>
</evidence>
<evidence type="ECO:0000256" key="17">
    <source>
        <dbReference type="ARBA" id="ARBA00023268"/>
    </source>
</evidence>
<keyword evidence="11 23" id="KW-0808">Transferase</keyword>
<feature type="transmembrane region" description="Helical" evidence="25">
    <location>
        <begin position="27"/>
        <end position="46"/>
    </location>
</feature>
<keyword evidence="16" id="KW-0046">Antibiotic resistance</keyword>
<evidence type="ECO:0000256" key="10">
    <source>
        <dbReference type="ARBA" id="ARBA00022676"/>
    </source>
</evidence>
<dbReference type="InterPro" id="IPR036950">
    <property type="entry name" value="PBP_transglycosylase"/>
</dbReference>
<evidence type="ECO:0000256" key="22">
    <source>
        <dbReference type="NCBIfam" id="TIGR02071"/>
    </source>
</evidence>
<dbReference type="NCBIfam" id="TIGR02071">
    <property type="entry name" value="PBP_1b"/>
    <property type="match status" value="1"/>
</dbReference>
<dbReference type="PIRSF" id="PIRSF002799">
    <property type="entry name" value="PBP_1b"/>
    <property type="match status" value="1"/>
</dbReference>
<evidence type="ECO:0000256" key="13">
    <source>
        <dbReference type="ARBA" id="ARBA00022960"/>
    </source>
</evidence>
<dbReference type="Proteomes" id="UP001500657">
    <property type="component" value="Unassembled WGS sequence"/>
</dbReference>
<dbReference type="SUPFAM" id="SSF53955">
    <property type="entry name" value="Lysozyme-like"/>
    <property type="match status" value="1"/>
</dbReference>
<feature type="domain" description="Bifunctional transglycosylase second" evidence="28">
    <location>
        <begin position="73"/>
        <end position="157"/>
    </location>
</feature>
<keyword evidence="10 23" id="KW-0328">Glycosyltransferase</keyword>
<evidence type="ECO:0000256" key="18">
    <source>
        <dbReference type="ARBA" id="ARBA00023316"/>
    </source>
</evidence>
<dbReference type="PANTHER" id="PTHR32282:SF11">
    <property type="entry name" value="PENICILLIN-BINDING PROTEIN 1B"/>
    <property type="match status" value="1"/>
</dbReference>
<dbReference type="SUPFAM" id="SSF56601">
    <property type="entry name" value="beta-lactamase/transpeptidase-like"/>
    <property type="match status" value="1"/>
</dbReference>
<dbReference type="Gene3D" id="1.10.3810.10">
    <property type="entry name" value="Biosynthetic peptidoglycan transglycosylase-like"/>
    <property type="match status" value="1"/>
</dbReference>
<feature type="region of interest" description="Disordered" evidence="24">
    <location>
        <begin position="769"/>
        <end position="797"/>
    </location>
</feature>
<keyword evidence="7" id="KW-1003">Cell membrane</keyword>
<gene>
    <name evidence="29" type="primary">mrcB</name>
    <name evidence="29" type="ORF">GCM10009126_24180</name>
</gene>
<evidence type="ECO:0000256" key="7">
    <source>
        <dbReference type="ARBA" id="ARBA00022475"/>
    </source>
</evidence>
<evidence type="ECO:0000256" key="14">
    <source>
        <dbReference type="ARBA" id="ARBA00022984"/>
    </source>
</evidence>
<dbReference type="EMBL" id="BAAAFO010000003">
    <property type="protein sequence ID" value="GAA0258108.1"/>
    <property type="molecule type" value="Genomic_DNA"/>
</dbReference>
<dbReference type="Pfam" id="PF00912">
    <property type="entry name" value="Transgly"/>
    <property type="match status" value="1"/>
</dbReference>
<evidence type="ECO:0000256" key="8">
    <source>
        <dbReference type="ARBA" id="ARBA00022645"/>
    </source>
</evidence>
<comment type="similarity">
    <text evidence="5 23">In the N-terminal section; belongs to the glycosyltransferase 51 family.</text>
</comment>
<evidence type="ECO:0000256" key="5">
    <source>
        <dbReference type="ARBA" id="ARBA00007739"/>
    </source>
</evidence>
<feature type="domain" description="Glycosyl transferase family 51" evidence="27">
    <location>
        <begin position="164"/>
        <end position="340"/>
    </location>
</feature>
<evidence type="ECO:0000313" key="29">
    <source>
        <dbReference type="EMBL" id="GAA0258108.1"/>
    </source>
</evidence>
<evidence type="ECO:0000256" key="19">
    <source>
        <dbReference type="ARBA" id="ARBA00032454"/>
    </source>
</evidence>
<evidence type="ECO:0000256" key="6">
    <source>
        <dbReference type="ARBA" id="ARBA00018637"/>
    </source>
</evidence>
<evidence type="ECO:0000256" key="20">
    <source>
        <dbReference type="ARBA" id="ARBA00034000"/>
    </source>
</evidence>
<dbReference type="Pfam" id="PF14814">
    <property type="entry name" value="UB2H"/>
    <property type="match status" value="1"/>
</dbReference>
<comment type="catalytic activity">
    <reaction evidence="21">
        <text>[GlcNAc-(1-&gt;4)-Mur2Ac(oyl-L-Ala-gamma-D-Glu-L-Lys-D-Ala-D-Ala)](n)-di-trans,octa-cis-undecaprenyl diphosphate + beta-D-GlcNAc-(1-&gt;4)-Mur2Ac(oyl-L-Ala-gamma-D-Glu-L-Lys-D-Ala-D-Ala)-di-trans,octa-cis-undecaprenyl diphosphate = [GlcNAc-(1-&gt;4)-Mur2Ac(oyl-L-Ala-gamma-D-Glu-L-Lys-D-Ala-D-Ala)](n+1)-di-trans,octa-cis-undecaprenyl diphosphate + di-trans,octa-cis-undecaprenyl diphosphate + H(+)</text>
        <dbReference type="Rhea" id="RHEA:23708"/>
        <dbReference type="Rhea" id="RHEA-COMP:9602"/>
        <dbReference type="Rhea" id="RHEA-COMP:9603"/>
        <dbReference type="ChEBI" id="CHEBI:15378"/>
        <dbReference type="ChEBI" id="CHEBI:58405"/>
        <dbReference type="ChEBI" id="CHEBI:60033"/>
        <dbReference type="ChEBI" id="CHEBI:78435"/>
        <dbReference type="EC" id="2.4.99.28"/>
    </reaction>
</comment>
<evidence type="ECO:0000256" key="11">
    <source>
        <dbReference type="ARBA" id="ARBA00022679"/>
    </source>
</evidence>
<comment type="similarity">
    <text evidence="4 23">In the C-terminal section; belongs to the transpeptidase family.</text>
</comment>
<keyword evidence="8" id="KW-0121">Carboxypeptidase</keyword>
<reference evidence="29 30" key="1">
    <citation type="journal article" date="2019" name="Int. J. Syst. Evol. Microbiol.">
        <title>The Global Catalogue of Microorganisms (GCM) 10K type strain sequencing project: providing services to taxonomists for standard genome sequencing and annotation.</title>
        <authorList>
            <consortium name="The Broad Institute Genomics Platform"/>
            <consortium name="The Broad Institute Genome Sequencing Center for Infectious Disease"/>
            <person name="Wu L."/>
            <person name="Ma J."/>
        </authorList>
    </citation>
    <scope>NUCLEOTIDE SEQUENCE [LARGE SCALE GENOMIC DNA]</scope>
    <source>
        <strain evidence="29 30">JCM 16242</strain>
    </source>
</reference>
<keyword evidence="13 23" id="KW-0133">Cell shape</keyword>
<dbReference type="InterPro" id="IPR012338">
    <property type="entry name" value="Beta-lactam/transpept-like"/>
</dbReference>
<comment type="catalytic activity">
    <reaction evidence="20">
        <text>Preferential cleavage: (Ac)2-L-Lys-D-Ala-|-D-Ala. Also transpeptidation of peptidyl-alanyl moieties that are N-acyl substituents of D-alanine.</text>
        <dbReference type="EC" id="3.4.16.4"/>
    </reaction>
</comment>
<dbReference type="InterPro" id="IPR001264">
    <property type="entry name" value="Glyco_trans_51"/>
</dbReference>
<comment type="pathway">
    <text evidence="3 23">Cell wall biogenesis; peptidoglycan biosynthesis.</text>
</comment>